<proteinExistence type="predicted"/>
<dbReference type="RefSeq" id="WP_131123525.1">
    <property type="nucleotide sequence ID" value="NZ_SIXH01000102.1"/>
</dbReference>
<reference evidence="2 3" key="1">
    <citation type="submission" date="2019-02" db="EMBL/GenBank/DDBJ databases">
        <title>Draft Genome Sequence of Streptomyces sp. AM-2504, identified by 16S rRNA comparative analysis as a Streptomyces Kasugaensis strain.</title>
        <authorList>
            <person name="Napolioni V."/>
            <person name="Giuliodori A.M."/>
            <person name="Spurio R."/>
            <person name="Fabbretti A."/>
        </authorList>
    </citation>
    <scope>NUCLEOTIDE SEQUENCE [LARGE SCALE GENOMIC DNA]</scope>
    <source>
        <strain evidence="2 3">AM-2504</strain>
    </source>
</reference>
<feature type="region of interest" description="Disordered" evidence="1">
    <location>
        <begin position="100"/>
        <end position="204"/>
    </location>
</feature>
<evidence type="ECO:0000256" key="1">
    <source>
        <dbReference type="SAM" id="MobiDB-lite"/>
    </source>
</evidence>
<organism evidence="2 3">
    <name type="scientific">Streptomyces kasugaensis</name>
    <dbReference type="NCBI Taxonomy" id="1946"/>
    <lineage>
        <taxon>Bacteria</taxon>
        <taxon>Bacillati</taxon>
        <taxon>Actinomycetota</taxon>
        <taxon>Actinomycetes</taxon>
        <taxon>Kitasatosporales</taxon>
        <taxon>Streptomycetaceae</taxon>
        <taxon>Streptomyces</taxon>
    </lineage>
</organism>
<feature type="compositionally biased region" description="Basic and acidic residues" evidence="1">
    <location>
        <begin position="100"/>
        <end position="127"/>
    </location>
</feature>
<dbReference type="Proteomes" id="UP000292452">
    <property type="component" value="Unassembled WGS sequence"/>
</dbReference>
<protein>
    <submittedName>
        <fullName evidence="2">Mucin-2</fullName>
    </submittedName>
</protein>
<gene>
    <name evidence="2" type="ORF">EYS09_14390</name>
</gene>
<accession>A0A4Q9HV13</accession>
<dbReference type="EMBL" id="SIXH01000102">
    <property type="protein sequence ID" value="TBO59028.1"/>
    <property type="molecule type" value="Genomic_DNA"/>
</dbReference>
<evidence type="ECO:0000313" key="3">
    <source>
        <dbReference type="Proteomes" id="UP000292452"/>
    </source>
</evidence>
<feature type="compositionally biased region" description="Polar residues" evidence="1">
    <location>
        <begin position="190"/>
        <end position="200"/>
    </location>
</feature>
<sequence>MTWFKVDDTAHAHPKLLKAGNAALGLWVRAGAYAAQHLTEGVIPGVVAQLYGTAPQARKLVASGLWHTAGHDCTRCAQPAQGDYVMHDFLIYNPTRARVEDDRAKAADRQQRAREKAAAQRNQERNPIDSSANRPRNDAEPSAESDESSANQIEFPEDSAGQGTPSQPDGMDPSRSPRPDPSRPAVPPTEVQQASYGSTPTVPPNLTPLRDALTAAGVVVEWSLAEADWFRLEAIVARTAVPALVEHAREQWRRARSRPRSVRYFLPGWTALPPVPAGAPTAPGADVIRLDVARPGRVARAADMFAAALSPQENAQ</sequence>
<keyword evidence="3" id="KW-1185">Reference proteome</keyword>
<name>A0A4Q9HV13_STRKA</name>
<comment type="caution">
    <text evidence="2">The sequence shown here is derived from an EMBL/GenBank/DDBJ whole genome shotgun (WGS) entry which is preliminary data.</text>
</comment>
<evidence type="ECO:0000313" key="2">
    <source>
        <dbReference type="EMBL" id="TBO59028.1"/>
    </source>
</evidence>
<dbReference type="AlphaFoldDB" id="A0A4Q9HV13"/>